<reference evidence="1 2" key="1">
    <citation type="submission" date="2020-07" db="EMBL/GenBank/DDBJ databases">
        <title>Complete genome sequence of Burkholderia gladioli phage Maja.</title>
        <authorList>
            <person name="Yu Z."/>
            <person name="Yao G.W."/>
            <person name="Guadalupe Vizoso-Pinto M."/>
            <person name="Sun L."/>
            <person name="Le T."/>
            <person name="Gonzalez C."/>
            <person name="Young R."/>
            <person name="Liu M."/>
        </authorList>
    </citation>
    <scope>NUCLEOTIDE SEQUENCE [LARGE SCALE GENOMIC DNA]</scope>
</reference>
<protein>
    <submittedName>
        <fullName evidence="1">Uncharacterized protein</fullName>
    </submittedName>
</protein>
<dbReference type="Proteomes" id="UP000593952">
    <property type="component" value="Segment"/>
</dbReference>
<name>A0A7S6R7C5_9CAUD</name>
<organism evidence="1 2">
    <name type="scientific">Burkholderia phage Maja</name>
    <dbReference type="NCBI Taxonomy" id="2767571"/>
    <lineage>
        <taxon>Viruses</taxon>
        <taxon>Duplodnaviria</taxon>
        <taxon>Heunggongvirae</taxon>
        <taxon>Uroviricota</taxon>
        <taxon>Caudoviricetes</taxon>
        <taxon>Lindbergviridae</taxon>
        <taxon>Gladiolivirus</taxon>
        <taxon>Gladiolivirus maja</taxon>
    </lineage>
</organism>
<sequence>MSKLNATQVKAVNEAVKAGFTYAADSIFKSVRAGKQAIGALVSEGFLAFEENEFGGQYVPTNKARDYVKFGEFAV</sequence>
<evidence type="ECO:0000313" key="2">
    <source>
        <dbReference type="Proteomes" id="UP000593952"/>
    </source>
</evidence>
<accession>A0A7S6R7C5</accession>
<gene>
    <name evidence="1" type="ORF">CPT_Maja_105</name>
</gene>
<keyword evidence="2" id="KW-1185">Reference proteome</keyword>
<proteinExistence type="predicted"/>
<dbReference type="EMBL" id="MT708549">
    <property type="protein sequence ID" value="QOV06325.1"/>
    <property type="molecule type" value="Genomic_DNA"/>
</dbReference>
<evidence type="ECO:0000313" key="1">
    <source>
        <dbReference type="EMBL" id="QOV06325.1"/>
    </source>
</evidence>